<protein>
    <submittedName>
        <fullName evidence="6">ATP-binding cassette domain-containing protein</fullName>
    </submittedName>
</protein>
<dbReference type="AlphaFoldDB" id="A0A3S1B8I9"/>
<dbReference type="OrthoDB" id="9804819at2"/>
<dbReference type="EMBL" id="RZNX01000003">
    <property type="protein sequence ID" value="RUT31744.1"/>
    <property type="molecule type" value="Genomic_DNA"/>
</dbReference>
<keyword evidence="7" id="KW-1185">Reference proteome</keyword>
<comment type="caution">
    <text evidence="6">The sequence shown here is derived from an EMBL/GenBank/DDBJ whole genome shotgun (WGS) entry which is preliminary data.</text>
</comment>
<keyword evidence="4 6" id="KW-0067">ATP-binding</keyword>
<dbReference type="InterPro" id="IPR003439">
    <property type="entry name" value="ABC_transporter-like_ATP-bd"/>
</dbReference>
<dbReference type="InterPro" id="IPR027417">
    <property type="entry name" value="P-loop_NTPase"/>
</dbReference>
<dbReference type="Pfam" id="PF00005">
    <property type="entry name" value="ABC_tran"/>
    <property type="match status" value="1"/>
</dbReference>
<dbReference type="SUPFAM" id="SSF52540">
    <property type="entry name" value="P-loop containing nucleoside triphosphate hydrolases"/>
    <property type="match status" value="1"/>
</dbReference>
<dbReference type="SMART" id="SM00382">
    <property type="entry name" value="AAA"/>
    <property type="match status" value="1"/>
</dbReference>
<comment type="similarity">
    <text evidence="1">Belongs to the ABC transporter superfamily.</text>
</comment>
<dbReference type="Gene3D" id="3.40.50.300">
    <property type="entry name" value="P-loop containing nucleotide triphosphate hydrolases"/>
    <property type="match status" value="1"/>
</dbReference>
<dbReference type="InterPro" id="IPR003593">
    <property type="entry name" value="AAA+_ATPase"/>
</dbReference>
<dbReference type="PANTHER" id="PTHR43335">
    <property type="entry name" value="ABC TRANSPORTER, ATP-BINDING PROTEIN"/>
    <property type="match status" value="1"/>
</dbReference>
<dbReference type="PROSITE" id="PS50893">
    <property type="entry name" value="ABC_TRANSPORTER_2"/>
    <property type="match status" value="1"/>
</dbReference>
<organism evidence="6 7">
    <name type="scientific">Paenibacillus zeisoli</name>
    <dbReference type="NCBI Taxonomy" id="2496267"/>
    <lineage>
        <taxon>Bacteria</taxon>
        <taxon>Bacillati</taxon>
        <taxon>Bacillota</taxon>
        <taxon>Bacilli</taxon>
        <taxon>Bacillales</taxon>
        <taxon>Paenibacillaceae</taxon>
        <taxon>Paenibacillus</taxon>
    </lineage>
</organism>
<dbReference type="Proteomes" id="UP000272464">
    <property type="component" value="Unassembled WGS sequence"/>
</dbReference>
<evidence type="ECO:0000313" key="6">
    <source>
        <dbReference type="EMBL" id="RUT31744.1"/>
    </source>
</evidence>
<keyword evidence="2" id="KW-0813">Transport</keyword>
<evidence type="ECO:0000256" key="2">
    <source>
        <dbReference type="ARBA" id="ARBA00022448"/>
    </source>
</evidence>
<reference evidence="6 7" key="1">
    <citation type="submission" date="2018-12" db="EMBL/GenBank/DDBJ databases">
        <authorList>
            <person name="Sun L."/>
            <person name="Chen Z."/>
        </authorList>
    </citation>
    <scope>NUCLEOTIDE SEQUENCE [LARGE SCALE GENOMIC DNA]</scope>
    <source>
        <strain evidence="6 7">3-5-3</strain>
    </source>
</reference>
<proteinExistence type="inferred from homology"/>
<sequence>MPEYILRTQKLSKFYKQDKVLNDVNMGIRKGDIYGLIGMNGAGKTTLIRILAGLTPSSGGSIELFGRTEESQIEQLRSKVGWLIETPALYLNHTAYENLELERIHKGIEDNQAIEKVLRIVGLEDAGDKKTANFSLGMKQRLGIAMALLGEPELLVLDEPINGLDPVGIVDMRELLLKLNQEYGITILISSHILTELAQIATCYGIINHHTLVQEFSAEELSQRSKPYISIKSKPVENTIRVLASKLNTDRFEVVGNTVRLYDYYTESGRVASLLHENGVAVEEISCKGQDLEHYYMTLLERN</sequence>
<keyword evidence="3" id="KW-0547">Nucleotide-binding</keyword>
<name>A0A3S1B8I9_9BACL</name>
<gene>
    <name evidence="6" type="ORF">EJP77_10165</name>
</gene>
<dbReference type="RefSeq" id="WP_127199124.1">
    <property type="nucleotide sequence ID" value="NZ_RZNX01000003.1"/>
</dbReference>
<evidence type="ECO:0000256" key="1">
    <source>
        <dbReference type="ARBA" id="ARBA00005417"/>
    </source>
</evidence>
<evidence type="ECO:0000256" key="4">
    <source>
        <dbReference type="ARBA" id="ARBA00022840"/>
    </source>
</evidence>
<evidence type="ECO:0000256" key="3">
    <source>
        <dbReference type="ARBA" id="ARBA00022741"/>
    </source>
</evidence>
<dbReference type="InterPro" id="IPR017871">
    <property type="entry name" value="ABC_transporter-like_CS"/>
</dbReference>
<accession>A0A3S1B8I9</accession>
<feature type="domain" description="ABC transporter" evidence="5">
    <location>
        <begin position="6"/>
        <end position="234"/>
    </location>
</feature>
<dbReference type="GO" id="GO:0016887">
    <property type="term" value="F:ATP hydrolysis activity"/>
    <property type="evidence" value="ECO:0007669"/>
    <property type="project" value="InterPro"/>
</dbReference>
<evidence type="ECO:0000259" key="5">
    <source>
        <dbReference type="PROSITE" id="PS50893"/>
    </source>
</evidence>
<dbReference type="PANTHER" id="PTHR43335:SF8">
    <property type="entry name" value="ABC TRANSPORTER, ATP-BINDING PROTEIN"/>
    <property type="match status" value="1"/>
</dbReference>
<evidence type="ECO:0000313" key="7">
    <source>
        <dbReference type="Proteomes" id="UP000272464"/>
    </source>
</evidence>
<dbReference type="PROSITE" id="PS00211">
    <property type="entry name" value="ABC_TRANSPORTER_1"/>
    <property type="match status" value="1"/>
</dbReference>
<dbReference type="GO" id="GO:0005524">
    <property type="term" value="F:ATP binding"/>
    <property type="evidence" value="ECO:0007669"/>
    <property type="project" value="UniProtKB-KW"/>
</dbReference>